<dbReference type="SUPFAM" id="SSF55874">
    <property type="entry name" value="ATPase domain of HSP90 chaperone/DNA topoisomerase II/histidine kinase"/>
    <property type="match status" value="1"/>
</dbReference>
<comment type="caution">
    <text evidence="1">The sequence shown here is derived from an EMBL/GenBank/DDBJ whole genome shotgun (WGS) entry which is preliminary data.</text>
</comment>
<dbReference type="Gene3D" id="3.30.565.10">
    <property type="entry name" value="Histidine kinase-like ATPase, C-terminal domain"/>
    <property type="match status" value="1"/>
</dbReference>
<evidence type="ECO:0000313" key="1">
    <source>
        <dbReference type="EMBL" id="MBC8611652.1"/>
    </source>
</evidence>
<organism evidence="1 2">
    <name type="scientific">Massiliimalia timonensis</name>
    <dbReference type="NCBI Taxonomy" id="1987501"/>
    <lineage>
        <taxon>Bacteria</taxon>
        <taxon>Bacillati</taxon>
        <taxon>Bacillota</taxon>
        <taxon>Clostridia</taxon>
        <taxon>Eubacteriales</taxon>
        <taxon>Oscillospiraceae</taxon>
        <taxon>Massiliimalia</taxon>
    </lineage>
</organism>
<reference evidence="1" key="1">
    <citation type="submission" date="2020-08" db="EMBL/GenBank/DDBJ databases">
        <title>Genome public.</title>
        <authorList>
            <person name="Liu C."/>
            <person name="Sun Q."/>
        </authorList>
    </citation>
    <scope>NUCLEOTIDE SEQUENCE</scope>
    <source>
        <strain evidence="1">NSJ-15</strain>
    </source>
</reference>
<protein>
    <submittedName>
        <fullName evidence="1">Uncharacterized protein</fullName>
    </submittedName>
</protein>
<name>A0A8J6U0I7_9FIRM</name>
<dbReference type="EMBL" id="JACRTL010000007">
    <property type="protein sequence ID" value="MBC8611652.1"/>
    <property type="molecule type" value="Genomic_DNA"/>
</dbReference>
<gene>
    <name evidence="1" type="ORF">H8702_11180</name>
</gene>
<sequence length="279" mass="32009">MMKKEEYLQIVQQIIDRQPTGLLVTDPNLQICAQNRQAKRLRPAFMIGEQMDKLFLFSDIEALTLLSSLPTDAPLCVKVNSNPYHIPFWTVTSFKVDDTVFLQWEEPNPVPRIAAVVSRLNRNLDQKRRNALDAAECLSDSEKRKKAEYQAFYAECQKNKNNTNLYDFISLYYQTQSPTLQLLDLGQQLSQWGEQIKQRFPLIADKLILDCFETSLFVRLDSVQFAKDFSEICLNALQAVSELSDGMVKVRCYREENCAVVSVEDNGAGIRQGAPDQYF</sequence>
<dbReference type="Proteomes" id="UP000632659">
    <property type="component" value="Unassembled WGS sequence"/>
</dbReference>
<proteinExistence type="predicted"/>
<dbReference type="InterPro" id="IPR036890">
    <property type="entry name" value="HATPase_C_sf"/>
</dbReference>
<dbReference type="AlphaFoldDB" id="A0A8J6U0I7"/>
<accession>A0A8J6U0I7</accession>
<dbReference type="RefSeq" id="WP_187536721.1">
    <property type="nucleotide sequence ID" value="NZ_JACRTL010000007.1"/>
</dbReference>
<keyword evidence="2" id="KW-1185">Reference proteome</keyword>
<evidence type="ECO:0000313" key="2">
    <source>
        <dbReference type="Proteomes" id="UP000632659"/>
    </source>
</evidence>